<protein>
    <submittedName>
        <fullName evidence="2">Uncharacterized protein</fullName>
    </submittedName>
</protein>
<reference evidence="2 3" key="1">
    <citation type="submission" date="2016-08" db="EMBL/GenBank/DDBJ databases">
        <authorList>
            <person name="Seilhamer J.J."/>
        </authorList>
    </citation>
    <scope>NUCLEOTIDE SEQUENCE [LARGE SCALE GENOMIC DNA]</scope>
    <source>
        <strain evidence="2 3">DX4</strain>
    </source>
</reference>
<organism evidence="2 3">
    <name type="scientific">Pedobacter steynii</name>
    <dbReference type="NCBI Taxonomy" id="430522"/>
    <lineage>
        <taxon>Bacteria</taxon>
        <taxon>Pseudomonadati</taxon>
        <taxon>Bacteroidota</taxon>
        <taxon>Sphingobacteriia</taxon>
        <taxon>Sphingobacteriales</taxon>
        <taxon>Sphingobacteriaceae</taxon>
        <taxon>Pedobacter</taxon>
    </lineage>
</organism>
<dbReference type="KEGG" id="psty:BFS30_25625"/>
<keyword evidence="3" id="KW-1185">Reference proteome</keyword>
<feature type="signal peptide" evidence="1">
    <location>
        <begin position="1"/>
        <end position="23"/>
    </location>
</feature>
<dbReference type="AlphaFoldDB" id="A0A1D7QNM4"/>
<evidence type="ECO:0000313" key="2">
    <source>
        <dbReference type="EMBL" id="AOM80245.1"/>
    </source>
</evidence>
<gene>
    <name evidence="2" type="ORF">BFS30_25625</name>
</gene>
<accession>A0A1D7QNM4</accession>
<evidence type="ECO:0000256" key="1">
    <source>
        <dbReference type="SAM" id="SignalP"/>
    </source>
</evidence>
<dbReference type="EMBL" id="CP017141">
    <property type="protein sequence ID" value="AOM80245.1"/>
    <property type="molecule type" value="Genomic_DNA"/>
</dbReference>
<proteinExistence type="predicted"/>
<name>A0A1D7QNM4_9SPHI</name>
<sequence length="253" mass="29431">MINMKYKYLFIFLLSINCTSIYAQKKVNNQKISSDYREVILGTTEEYQKLPHLKLKSASAEDFDQLPETNFWTMPKVEKANHHFYIQTSKGKQKFKIYSNEGNQKGWNGYELLGYSHLLSLYAISSNSSSEGIGFGELFLLDPKNSFKYHISSFGDWYVSLPVPSTQHKNFAYYHNTQYQHKNSDIGILKFNAKAAAGKAFKPVASLHSDEFAVEEMRWADDNILYIKGFEEIYNCDKWIKKYKYYRAALSDL</sequence>
<evidence type="ECO:0000313" key="3">
    <source>
        <dbReference type="Proteomes" id="UP000094313"/>
    </source>
</evidence>
<dbReference type="Proteomes" id="UP000094313">
    <property type="component" value="Chromosome"/>
</dbReference>
<feature type="chain" id="PRO_5009098934" evidence="1">
    <location>
        <begin position="24"/>
        <end position="253"/>
    </location>
</feature>
<keyword evidence="1" id="KW-0732">Signal</keyword>